<accession>A0A9P8L9W4</accession>
<dbReference type="PANTHER" id="PTHR11200">
    <property type="entry name" value="INOSITOL 5-PHOSPHATASE"/>
    <property type="match status" value="1"/>
</dbReference>
<feature type="region of interest" description="Disordered" evidence="1">
    <location>
        <begin position="395"/>
        <end position="415"/>
    </location>
</feature>
<dbReference type="Proteomes" id="UP000750711">
    <property type="component" value="Unassembled WGS sequence"/>
</dbReference>
<dbReference type="EMBL" id="JAGHQM010000948">
    <property type="protein sequence ID" value="KAH0556993.1"/>
    <property type="molecule type" value="Genomic_DNA"/>
</dbReference>
<dbReference type="AlphaFoldDB" id="A0A9P8L9W4"/>
<dbReference type="InterPro" id="IPR046985">
    <property type="entry name" value="IP5"/>
</dbReference>
<evidence type="ECO:0000313" key="4">
    <source>
        <dbReference type="Proteomes" id="UP000750711"/>
    </source>
</evidence>
<organism evidence="3 4">
    <name type="scientific">Trichoglossum hirsutum</name>
    <dbReference type="NCBI Taxonomy" id="265104"/>
    <lineage>
        <taxon>Eukaryota</taxon>
        <taxon>Fungi</taxon>
        <taxon>Dikarya</taxon>
        <taxon>Ascomycota</taxon>
        <taxon>Pezizomycotina</taxon>
        <taxon>Geoglossomycetes</taxon>
        <taxon>Geoglossales</taxon>
        <taxon>Geoglossaceae</taxon>
        <taxon>Trichoglossum</taxon>
    </lineage>
</organism>
<dbReference type="GO" id="GO:0046856">
    <property type="term" value="P:phosphatidylinositol dephosphorylation"/>
    <property type="evidence" value="ECO:0007669"/>
    <property type="project" value="InterPro"/>
</dbReference>
<evidence type="ECO:0000256" key="1">
    <source>
        <dbReference type="SAM" id="MobiDB-lite"/>
    </source>
</evidence>
<proteinExistence type="predicted"/>
<evidence type="ECO:0000259" key="2">
    <source>
        <dbReference type="SMART" id="SM00128"/>
    </source>
</evidence>
<evidence type="ECO:0000313" key="3">
    <source>
        <dbReference type="EMBL" id="KAH0556993.1"/>
    </source>
</evidence>
<dbReference type="PANTHER" id="PTHR11200:SF286">
    <property type="entry name" value="5-PHOSPHATASE, PUTATIVE (AFU_ORTHOLOGUE AFUA_5G07600)-RELATED"/>
    <property type="match status" value="1"/>
</dbReference>
<dbReference type="InterPro" id="IPR000300">
    <property type="entry name" value="IPPc"/>
</dbReference>
<dbReference type="Pfam" id="PF22669">
    <property type="entry name" value="Exo_endo_phos2"/>
    <property type="match status" value="1"/>
</dbReference>
<gene>
    <name evidence="3" type="ORF">GP486_005220</name>
</gene>
<dbReference type="SUPFAM" id="SSF56219">
    <property type="entry name" value="DNase I-like"/>
    <property type="match status" value="1"/>
</dbReference>
<feature type="region of interest" description="Disordered" evidence="1">
    <location>
        <begin position="202"/>
        <end position="225"/>
    </location>
</feature>
<reference evidence="3" key="1">
    <citation type="submission" date="2021-03" db="EMBL/GenBank/DDBJ databases">
        <title>Comparative genomics and phylogenomic investigation of the class Geoglossomycetes provide insights into ecological specialization and systematics.</title>
        <authorList>
            <person name="Melie T."/>
            <person name="Pirro S."/>
            <person name="Miller A.N."/>
            <person name="Quandt A."/>
        </authorList>
    </citation>
    <scope>NUCLEOTIDE SEQUENCE</scope>
    <source>
        <strain evidence="3">CAQ_001_2017</strain>
    </source>
</reference>
<dbReference type="SMART" id="SM00128">
    <property type="entry name" value="IPPc"/>
    <property type="match status" value="1"/>
</dbReference>
<comment type="caution">
    <text evidence="3">The sequence shown here is derived from an EMBL/GenBank/DDBJ whole genome shotgun (WGS) entry which is preliminary data.</text>
</comment>
<protein>
    <recommendedName>
        <fullName evidence="2">Inositol polyphosphate-related phosphatase domain-containing protein</fullName>
    </recommendedName>
</protein>
<dbReference type="Gene3D" id="3.60.10.10">
    <property type="entry name" value="Endonuclease/exonuclease/phosphatase"/>
    <property type="match status" value="1"/>
</dbReference>
<dbReference type="GO" id="GO:0004439">
    <property type="term" value="F:phosphatidylinositol-4,5-bisphosphate 5-phosphatase activity"/>
    <property type="evidence" value="ECO:0007669"/>
    <property type="project" value="TreeGrafter"/>
</dbReference>
<sequence length="469" mass="52098">MPELSLYIVTFNCARNPIQRSLFASHLFGALPPDTSDNSSDNALPDILVLSLQEVAPLPCAFLGGRHLAPYLDNFHRAVQLASAARRGDAGQGEHYSAVISRNVGMTAVMVFARPECADAVRWIDVAGVGTGLWAMGNKGSVGVRLGLSSPIGQVRRRDDRNLVEMTFVAAHLEAFERGCQWRNENWESIARRLVFMPAGGSLPGSPRSAREHSSSEVDGEEEEPLLPDALDNEKAISHGIYRPTSHLFLAGDLNYRTNGYPPTPNAYQAYPQPIHDTADPRHYTHLLQNDQLTRELRAGRTCHGLRELPIDFPPTYKYLNRAPQSLDDRQGVWNWAKHRWPSWCDRILFLDLPPWSSAGGGNLEFRGYTALPVMPTSDHRPVALSLFVPLEPIPQPPEDAVGGSDDPRLSPPFPLDPTWRDRRVWARRREVVVGLVAYLAWTWEGNCVLLTLAVGCVGGWWIARGLST</sequence>
<keyword evidence="4" id="KW-1185">Reference proteome</keyword>
<name>A0A9P8L9W4_9PEZI</name>
<dbReference type="InterPro" id="IPR036691">
    <property type="entry name" value="Endo/exonu/phosph_ase_sf"/>
</dbReference>
<feature type="domain" description="Inositol polyphosphate-related phosphatase" evidence="2">
    <location>
        <begin position="2"/>
        <end position="395"/>
    </location>
</feature>